<dbReference type="FunFam" id="1.10.30.10:FF:000001">
    <property type="entry name" value="transcription factor 7 isoform X2"/>
    <property type="match status" value="1"/>
</dbReference>
<keyword evidence="3" id="KW-0879">Wnt signaling pathway</keyword>
<proteinExistence type="inferred from homology"/>
<comment type="function">
    <text evidence="9">Segment polarity protein. Functions together with arm to transduce the Wingless (Wg) signal in embryos and in developing adult tissues. Acts as a transcriptional activator, but in the absence of arm, it binds to gro and acts as a transcriptional repressor of wg-responsive genes.</text>
</comment>
<gene>
    <name evidence="15" type="primary">pan</name>
    <name evidence="15" type="ORF">TNCT_218971</name>
</gene>
<dbReference type="InterPro" id="IPR024940">
    <property type="entry name" value="TCF/LEF"/>
</dbReference>
<feature type="domain" description="HMG box" evidence="14">
    <location>
        <begin position="300"/>
        <end position="368"/>
    </location>
</feature>
<evidence type="ECO:0000259" key="14">
    <source>
        <dbReference type="PROSITE" id="PS50118"/>
    </source>
</evidence>
<dbReference type="GO" id="GO:0000785">
    <property type="term" value="C:chromatin"/>
    <property type="evidence" value="ECO:0007669"/>
    <property type="project" value="TreeGrafter"/>
</dbReference>
<dbReference type="Pfam" id="PF08347">
    <property type="entry name" value="CTNNB1_binding"/>
    <property type="match status" value="1"/>
</dbReference>
<feature type="compositionally biased region" description="Polar residues" evidence="13">
    <location>
        <begin position="34"/>
        <end position="45"/>
    </location>
</feature>
<dbReference type="PROSITE" id="PS50118">
    <property type="entry name" value="HMG_BOX_2"/>
    <property type="match status" value="1"/>
</dbReference>
<evidence type="ECO:0000256" key="2">
    <source>
        <dbReference type="ARBA" id="ARBA00006569"/>
    </source>
</evidence>
<feature type="compositionally biased region" description="Polar residues" evidence="13">
    <location>
        <begin position="464"/>
        <end position="477"/>
    </location>
</feature>
<organism evidence="15 16">
    <name type="scientific">Trichonephila clavata</name>
    <name type="common">Joro spider</name>
    <name type="synonym">Nephila clavata</name>
    <dbReference type="NCBI Taxonomy" id="2740835"/>
    <lineage>
        <taxon>Eukaryota</taxon>
        <taxon>Metazoa</taxon>
        <taxon>Ecdysozoa</taxon>
        <taxon>Arthropoda</taxon>
        <taxon>Chelicerata</taxon>
        <taxon>Arachnida</taxon>
        <taxon>Araneae</taxon>
        <taxon>Araneomorphae</taxon>
        <taxon>Entelegynae</taxon>
        <taxon>Araneoidea</taxon>
        <taxon>Nephilidae</taxon>
        <taxon>Trichonephila</taxon>
    </lineage>
</organism>
<keyword evidence="6" id="KW-0010">Activator</keyword>
<evidence type="ECO:0000256" key="12">
    <source>
        <dbReference type="PROSITE-ProRule" id="PRU00267"/>
    </source>
</evidence>
<dbReference type="SMART" id="SM01366">
    <property type="entry name" value="c-clamp"/>
    <property type="match status" value="1"/>
</dbReference>
<comment type="subunit">
    <text evidence="10">Binds to the beta-catenin homolog arm or to gro.</text>
</comment>
<evidence type="ECO:0000256" key="10">
    <source>
        <dbReference type="ARBA" id="ARBA00061799"/>
    </source>
</evidence>
<evidence type="ECO:0000256" key="7">
    <source>
        <dbReference type="ARBA" id="ARBA00023163"/>
    </source>
</evidence>
<dbReference type="InterPro" id="IPR027397">
    <property type="entry name" value="Catenin-bd_sf"/>
</dbReference>
<dbReference type="GO" id="GO:0007500">
    <property type="term" value="P:mesodermal cell fate determination"/>
    <property type="evidence" value="ECO:0007669"/>
    <property type="project" value="UniProtKB-ARBA"/>
</dbReference>
<evidence type="ECO:0000313" key="16">
    <source>
        <dbReference type="Proteomes" id="UP000887116"/>
    </source>
</evidence>
<comment type="caution">
    <text evidence="15">The sequence shown here is derived from an EMBL/GenBank/DDBJ whole genome shotgun (WGS) entry which is preliminary data.</text>
</comment>
<dbReference type="Proteomes" id="UP000887116">
    <property type="component" value="Unassembled WGS sequence"/>
</dbReference>
<dbReference type="GO" id="GO:0007435">
    <property type="term" value="P:salivary gland morphogenesis"/>
    <property type="evidence" value="ECO:0007669"/>
    <property type="project" value="UniProtKB-ARBA"/>
</dbReference>
<dbReference type="GO" id="GO:0035277">
    <property type="term" value="P:spiracle morphogenesis, open tracheal system"/>
    <property type="evidence" value="ECO:0007669"/>
    <property type="project" value="UniProtKB-ARBA"/>
</dbReference>
<evidence type="ECO:0000256" key="3">
    <source>
        <dbReference type="ARBA" id="ARBA00022687"/>
    </source>
</evidence>
<keyword evidence="8 12" id="KW-0539">Nucleus</keyword>
<keyword evidence="16" id="KW-1185">Reference proteome</keyword>
<dbReference type="AlphaFoldDB" id="A0A8X6KZ74"/>
<dbReference type="GO" id="GO:0060070">
    <property type="term" value="P:canonical Wnt signaling pathway"/>
    <property type="evidence" value="ECO:0007669"/>
    <property type="project" value="TreeGrafter"/>
</dbReference>
<dbReference type="GO" id="GO:1990907">
    <property type="term" value="C:beta-catenin-TCF complex"/>
    <property type="evidence" value="ECO:0007669"/>
    <property type="project" value="TreeGrafter"/>
</dbReference>
<keyword evidence="4" id="KW-0805">Transcription regulation</keyword>
<evidence type="ECO:0000256" key="11">
    <source>
        <dbReference type="ARBA" id="ARBA00080285"/>
    </source>
</evidence>
<dbReference type="GO" id="GO:0072091">
    <property type="term" value="P:regulation of stem cell proliferation"/>
    <property type="evidence" value="ECO:0007669"/>
    <property type="project" value="UniProtKB-ARBA"/>
</dbReference>
<dbReference type="PANTHER" id="PTHR10373:SF38">
    <property type="entry name" value="PROTEIN PANGOLIN, ISOFORM J"/>
    <property type="match status" value="1"/>
</dbReference>
<dbReference type="GO" id="GO:0000978">
    <property type="term" value="F:RNA polymerase II cis-regulatory region sequence-specific DNA binding"/>
    <property type="evidence" value="ECO:0007669"/>
    <property type="project" value="TreeGrafter"/>
</dbReference>
<dbReference type="PANTHER" id="PTHR10373">
    <property type="entry name" value="TRANSCRIPTION FACTOR 7 FAMILY MEMBER"/>
    <property type="match status" value="1"/>
</dbReference>
<feature type="compositionally biased region" description="Low complexity" evidence="13">
    <location>
        <begin position="283"/>
        <end position="293"/>
    </location>
</feature>
<evidence type="ECO:0000256" key="13">
    <source>
        <dbReference type="SAM" id="MobiDB-lite"/>
    </source>
</evidence>
<feature type="compositionally biased region" description="Polar residues" evidence="13">
    <location>
        <begin position="56"/>
        <end position="68"/>
    </location>
</feature>
<reference evidence="15" key="1">
    <citation type="submission" date="2020-07" db="EMBL/GenBank/DDBJ databases">
        <title>Multicomponent nature underlies the extraordinary mechanical properties of spider dragline silk.</title>
        <authorList>
            <person name="Kono N."/>
            <person name="Nakamura H."/>
            <person name="Mori M."/>
            <person name="Yoshida Y."/>
            <person name="Ohtoshi R."/>
            <person name="Malay A.D."/>
            <person name="Moran D.A.P."/>
            <person name="Tomita M."/>
            <person name="Numata K."/>
            <person name="Arakawa K."/>
        </authorList>
    </citation>
    <scope>NUCLEOTIDE SEQUENCE</scope>
</reference>
<dbReference type="OrthoDB" id="2307332at2759"/>
<name>A0A8X6KZ74_TRICU</name>
<dbReference type="SMART" id="SM00398">
    <property type="entry name" value="HMG"/>
    <property type="match status" value="1"/>
</dbReference>
<dbReference type="InterPro" id="IPR009071">
    <property type="entry name" value="HMG_box_dom"/>
</dbReference>
<evidence type="ECO:0000256" key="9">
    <source>
        <dbReference type="ARBA" id="ARBA00053480"/>
    </source>
</evidence>
<protein>
    <recommendedName>
        <fullName evidence="11">dTCF</fullName>
    </recommendedName>
</protein>
<feature type="region of interest" description="Disordered" evidence="13">
    <location>
        <begin position="275"/>
        <end position="297"/>
    </location>
</feature>
<dbReference type="EMBL" id="BMAO01003688">
    <property type="protein sequence ID" value="GFQ89566.1"/>
    <property type="molecule type" value="Genomic_DNA"/>
</dbReference>
<comment type="similarity">
    <text evidence="2">Belongs to the TCF/LEF family.</text>
</comment>
<dbReference type="GO" id="GO:0000981">
    <property type="term" value="F:DNA-binding transcription factor activity, RNA polymerase II-specific"/>
    <property type="evidence" value="ECO:0007669"/>
    <property type="project" value="TreeGrafter"/>
</dbReference>
<sequence>MPHVGAASGGDDLASTDELKVFKEEGDEEDNRSSENLTELKTSLVTEGEEEKTANVPGSNEYGSPSKNSDCRPDSASHSGKPFELLPPHTAPIGYVVSPYPHPHNGSLGPVSMAGKVPMVPPPHPGSPLPFMVYNGEPFAQPPPAHMGIPPVAIDPKTEENAYFFPGIPRPPVYHLGPPGQYPPVFSPDFTHQLQWHTPALYPPTSAGFRSAYSTALPVTSASLPRFSPPTLLSPYPGISHPALITTGPKQELALHHSNHRYQQSLPEYPNEQKYNSKATVPTSSHNNTTNNTVEKKAHIKKPLNAFMLYMKEMRAKVVAECTLKESAAINQILGRRWHSLSREEQAKYYELARKERQLHMQLYPGWSARDNYALQVKKKKRKKDRNQEGDGNNLKKCRARFGLDQQSSWCKPCRRKKKCIRYKDGNDNTFDMEDNMGSAGSVEAPTPDSNKTEDTDSQDTDNTHNNNSITSPQLSPCNDDIDTKPRLDSNGMVRPPSPHRNHLYHHPLSVHQLIQPHFSSRSTLIARTDAMARFQNPNETASNRPTPAPMLTVT</sequence>
<dbReference type="GO" id="GO:0001222">
    <property type="term" value="F:transcription corepressor binding"/>
    <property type="evidence" value="ECO:0007669"/>
    <property type="project" value="UniProtKB-ARBA"/>
</dbReference>
<feature type="region of interest" description="Disordered" evidence="13">
    <location>
        <begin position="1"/>
        <end position="86"/>
    </location>
</feature>
<dbReference type="Gene3D" id="4.10.900.10">
    <property type="entry name" value="TCF3-CBD (Catenin binding domain)"/>
    <property type="match status" value="1"/>
</dbReference>
<comment type="subcellular location">
    <subcellularLocation>
        <location evidence="1">Nucleus</location>
    </subcellularLocation>
</comment>
<dbReference type="Gene3D" id="1.10.30.10">
    <property type="entry name" value="High mobility group box domain"/>
    <property type="match status" value="1"/>
</dbReference>
<evidence type="ECO:0000256" key="1">
    <source>
        <dbReference type="ARBA" id="ARBA00004123"/>
    </source>
</evidence>
<dbReference type="GO" id="GO:0010628">
    <property type="term" value="P:positive regulation of gene expression"/>
    <property type="evidence" value="ECO:0007669"/>
    <property type="project" value="UniProtKB-ARBA"/>
</dbReference>
<dbReference type="SUPFAM" id="SSF47095">
    <property type="entry name" value="HMG-box"/>
    <property type="match status" value="1"/>
</dbReference>
<evidence type="ECO:0000313" key="15">
    <source>
        <dbReference type="EMBL" id="GFQ89566.1"/>
    </source>
</evidence>
<feature type="DNA-binding region" description="HMG box" evidence="12">
    <location>
        <begin position="300"/>
        <end position="368"/>
    </location>
</feature>
<dbReference type="InterPro" id="IPR036910">
    <property type="entry name" value="HMG_box_dom_sf"/>
</dbReference>
<feature type="region of interest" description="Disordered" evidence="13">
    <location>
        <begin position="425"/>
        <end position="504"/>
    </location>
</feature>
<accession>A0A8X6KZ74</accession>
<dbReference type="GO" id="GO:0019900">
    <property type="term" value="F:kinase binding"/>
    <property type="evidence" value="ECO:0007669"/>
    <property type="project" value="UniProtKB-ARBA"/>
</dbReference>
<evidence type="ECO:0000256" key="4">
    <source>
        <dbReference type="ARBA" id="ARBA00023015"/>
    </source>
</evidence>
<evidence type="ECO:0000256" key="6">
    <source>
        <dbReference type="ARBA" id="ARBA00023159"/>
    </source>
</evidence>
<evidence type="ECO:0000256" key="8">
    <source>
        <dbReference type="ARBA" id="ARBA00023242"/>
    </source>
</evidence>
<keyword evidence="5 12" id="KW-0238">DNA-binding</keyword>
<dbReference type="InterPro" id="IPR013558">
    <property type="entry name" value="CTNNB1-bd_N"/>
</dbReference>
<keyword evidence="7" id="KW-0804">Transcription</keyword>
<evidence type="ECO:0000256" key="5">
    <source>
        <dbReference type="ARBA" id="ARBA00023125"/>
    </source>
</evidence>
<dbReference type="Pfam" id="PF00505">
    <property type="entry name" value="HMG_box"/>
    <property type="match status" value="1"/>
</dbReference>
<dbReference type="GO" id="GO:0045892">
    <property type="term" value="P:negative regulation of DNA-templated transcription"/>
    <property type="evidence" value="ECO:0007669"/>
    <property type="project" value="UniProtKB-ARBA"/>
</dbReference>
<dbReference type="CDD" id="cd21996">
    <property type="entry name" value="HMG-box_TCF7-like"/>
    <property type="match status" value="1"/>
</dbReference>